<feature type="domain" description="Vps41 beta-propeller" evidence="5">
    <location>
        <begin position="127"/>
        <end position="391"/>
    </location>
</feature>
<feature type="region of interest" description="Disordered" evidence="4">
    <location>
        <begin position="1261"/>
        <end position="1307"/>
    </location>
</feature>
<dbReference type="InterPro" id="IPR000547">
    <property type="entry name" value="Clathrin_H-chain/VPS_repeat"/>
</dbReference>
<feature type="compositionally biased region" description="Basic and acidic residues" evidence="4">
    <location>
        <begin position="35"/>
        <end position="48"/>
    </location>
</feature>
<sequence length="1307" mass="133722">MAGPDDPESGAAGAGAGADADPSAPPASGAPVGRADPRAEQPRERDEGEAGQEPLAEEEAEVEGEGEGQQEQEQPGPGAPPAADGAAAAHPEPAAPAAAAAPAPAPAPAAADGAEEAGGESDPEPQLKYERLGCDVKSILAGGAAATTLALSEKVLALGTSAGGIHILDYSGNEVKRFAHHPGPVRHLSFDAEAEHIASCCGGSYVTVANLYTDESVKFTFKRPITVVCLDPRYGSRKTKELVTGDVRGRVKLSSQGWLGRSDHVLHQGEGAVQAVAWAGTTLAWTDAIGARVYASSNHQLLGSMARPKHGRFSDCLSSRLFLAPDESAVYAAWPDAVRVGRIVARAGDGGVVTRHLQVIASFPTDSFCLGAVPHGQGLALLVYPTDADPQSSEGGHSSGGGEEEGGEGEQQQQQQEQQQEEEGGAGAEAEAGPVPPPGGRATGGEEDGGGGEDAKGVAAASHDSAEGGASAPIAVPPLRRRGSRGGGRPPADAVVRSPGTGGLAAAAAALAKRPSPPAPAAALAEGGGAGAGAGAAASPPPAPPPQGSLFSRARQDAAAARVAKATAAPATAFAAAAAAPAPPSPLPAAPPSRRSSAAAPEADAAGEAGAAAARTYRPPGRPLRPELRIVTLTNREVASDALAIKGHEGWLPGDFELVPSYGNEAALSAASAASVTAAPTAAAAADGGAPGAGGAPGGGGAGGAAAALAEAEARAAAAARARRAAGLGEFMYFIVSPKDIVIGRYRDAEDRIGWLLERRRFEDALAAAERERGLPAAVWEAVVQAYLSHLTSNGDWAAAAQLLPRLLRDKVPAWERWVYEFGQARRLALLAPVLPTKRPSLHPQTYELVMAALLVDPSHHGALLELVQSWPNSLYSPAALIDAIAQRMRRPGGETRELWQALAHLYRTQGRPDLSLAILLQLQLPSVFDFILEHGLLSFLGGKAALLLAIDEGRALELLVAHLDDVPPGEVVPGLLEALQACEAEGDDAGRELWRRRLFDYLHRAFHVDPACASEFHELQVTLTADYAPPALLELLTASQWYPLEGALAVCEARGLVDEQVYILSRMGNSREALALIIERRRDVPRAIEFVRRQADGELWSELIEWALRSPETTGQLLDHIGGNVNPLLVVRKIPEGMAIPRLRDRLRAIISDFRTQTSLREGCNAVLRSDCRHLMARLQREARRALGTVYVRVGPGDALGGGGGGGGAGGGGGGWVRYQPGSGRPAAAVAAGEVPDFGGAGGGGGGGVAVGVPCRAAEPQADGGEGAGGGSGGGGGSQAAQRRASKRGSVGRGAAVQLPSLVSNL</sequence>
<feature type="compositionally biased region" description="Low complexity" evidence="4">
    <location>
        <begin position="17"/>
        <end position="31"/>
    </location>
</feature>
<dbReference type="SMART" id="SM00299">
    <property type="entry name" value="CLH"/>
    <property type="match status" value="1"/>
</dbReference>
<dbReference type="PANTHER" id="PTHR12616:SF1">
    <property type="entry name" value="VACUOLAR PROTEIN SORTING-ASSOCIATED PROTEIN 41 HOMOLOG"/>
    <property type="match status" value="1"/>
</dbReference>
<feature type="region of interest" description="Disordered" evidence="4">
    <location>
        <begin position="386"/>
        <end position="560"/>
    </location>
</feature>
<organism evidence="6 7">
    <name type="scientific">Raphidocelis subcapitata</name>
    <dbReference type="NCBI Taxonomy" id="307507"/>
    <lineage>
        <taxon>Eukaryota</taxon>
        <taxon>Viridiplantae</taxon>
        <taxon>Chlorophyta</taxon>
        <taxon>core chlorophytes</taxon>
        <taxon>Chlorophyceae</taxon>
        <taxon>CS clade</taxon>
        <taxon>Sphaeropleales</taxon>
        <taxon>Selenastraceae</taxon>
        <taxon>Raphidocelis</taxon>
    </lineage>
</organism>
<evidence type="ECO:0000256" key="4">
    <source>
        <dbReference type="SAM" id="MobiDB-lite"/>
    </source>
</evidence>
<dbReference type="InterPro" id="IPR057780">
    <property type="entry name" value="Beta-prop_Vps41"/>
</dbReference>
<dbReference type="PANTHER" id="PTHR12616">
    <property type="entry name" value="VACUOLAR PROTEIN SORTING VPS41"/>
    <property type="match status" value="1"/>
</dbReference>
<keyword evidence="7" id="KW-1185">Reference proteome</keyword>
<feature type="compositionally biased region" description="Acidic residues" evidence="4">
    <location>
        <begin position="49"/>
        <end position="70"/>
    </location>
</feature>
<dbReference type="Pfam" id="PF23411">
    <property type="entry name" value="Beta-prop_Vps41"/>
    <property type="match status" value="1"/>
</dbReference>
<feature type="compositionally biased region" description="Gly residues" evidence="4">
    <location>
        <begin position="1265"/>
        <end position="1279"/>
    </location>
</feature>
<accession>A0A2V0PE94</accession>
<dbReference type="InterPro" id="IPR015943">
    <property type="entry name" value="WD40/YVTN_repeat-like_dom_sf"/>
</dbReference>
<protein>
    <recommendedName>
        <fullName evidence="5">Vps41 beta-propeller domain-containing protein</fullName>
    </recommendedName>
</protein>
<evidence type="ECO:0000256" key="1">
    <source>
        <dbReference type="ARBA" id="ARBA00022448"/>
    </source>
</evidence>
<feature type="region of interest" description="Disordered" evidence="4">
    <location>
        <begin position="1"/>
        <end position="126"/>
    </location>
</feature>
<dbReference type="EMBL" id="BDRX01000064">
    <property type="protein sequence ID" value="GBF95415.1"/>
    <property type="molecule type" value="Genomic_DNA"/>
</dbReference>
<feature type="compositionally biased region" description="Low complexity" evidence="4">
    <location>
        <begin position="592"/>
        <end position="619"/>
    </location>
</feature>
<evidence type="ECO:0000313" key="6">
    <source>
        <dbReference type="EMBL" id="GBF95415.1"/>
    </source>
</evidence>
<dbReference type="GO" id="GO:0005770">
    <property type="term" value="C:late endosome"/>
    <property type="evidence" value="ECO:0007669"/>
    <property type="project" value="TreeGrafter"/>
</dbReference>
<feature type="compositionally biased region" description="Acidic residues" evidence="4">
    <location>
        <begin position="113"/>
        <end position="123"/>
    </location>
</feature>
<evidence type="ECO:0000256" key="3">
    <source>
        <dbReference type="PROSITE-ProRule" id="PRU01006"/>
    </source>
</evidence>
<keyword evidence="1" id="KW-0813">Transport</keyword>
<keyword evidence="2" id="KW-0653">Protein transport</keyword>
<dbReference type="SUPFAM" id="SSF50960">
    <property type="entry name" value="TolB, C-terminal domain"/>
    <property type="match status" value="1"/>
</dbReference>
<reference evidence="6 7" key="1">
    <citation type="journal article" date="2018" name="Sci. Rep.">
        <title>Raphidocelis subcapitata (=Pseudokirchneriella subcapitata) provides an insight into genome evolution and environmental adaptations in the Sphaeropleales.</title>
        <authorList>
            <person name="Suzuki S."/>
            <person name="Yamaguchi H."/>
            <person name="Nakajima N."/>
            <person name="Kawachi M."/>
        </authorList>
    </citation>
    <scope>NUCLEOTIDE SEQUENCE [LARGE SCALE GENOMIC DNA]</scope>
    <source>
        <strain evidence="6 7">NIES-35</strain>
    </source>
</reference>
<dbReference type="PROSITE" id="PS50236">
    <property type="entry name" value="CHCR"/>
    <property type="match status" value="1"/>
</dbReference>
<gene>
    <name evidence="6" type="ORF">Rsub_08377</name>
</gene>
<feature type="region of interest" description="Disordered" evidence="4">
    <location>
        <begin position="578"/>
        <end position="624"/>
    </location>
</feature>
<evidence type="ECO:0000256" key="2">
    <source>
        <dbReference type="ARBA" id="ARBA00022927"/>
    </source>
</evidence>
<feature type="compositionally biased region" description="Pro residues" evidence="4">
    <location>
        <begin position="581"/>
        <end position="591"/>
    </location>
</feature>
<dbReference type="Proteomes" id="UP000247498">
    <property type="component" value="Unassembled WGS sequence"/>
</dbReference>
<dbReference type="InterPro" id="IPR045111">
    <property type="entry name" value="Vps41/Vps8"/>
</dbReference>
<feature type="repeat" description="CHCR" evidence="3">
    <location>
        <begin position="970"/>
        <end position="1117"/>
    </location>
</feature>
<dbReference type="InterPro" id="IPR011990">
    <property type="entry name" value="TPR-like_helical_dom_sf"/>
</dbReference>
<evidence type="ECO:0000313" key="7">
    <source>
        <dbReference type="Proteomes" id="UP000247498"/>
    </source>
</evidence>
<feature type="compositionally biased region" description="Low complexity" evidence="4">
    <location>
        <begin position="71"/>
        <end position="112"/>
    </location>
</feature>
<dbReference type="FunCoup" id="A0A2V0PE94">
    <property type="interactions" value="1952"/>
</dbReference>
<dbReference type="GO" id="GO:0006623">
    <property type="term" value="P:protein targeting to vacuole"/>
    <property type="evidence" value="ECO:0007669"/>
    <property type="project" value="InterPro"/>
</dbReference>
<dbReference type="GO" id="GO:0030897">
    <property type="term" value="C:HOPS complex"/>
    <property type="evidence" value="ECO:0007669"/>
    <property type="project" value="TreeGrafter"/>
</dbReference>
<proteinExistence type="predicted"/>
<dbReference type="Pfam" id="PF23556">
    <property type="entry name" value="TPR_Vps41"/>
    <property type="match status" value="1"/>
</dbReference>
<dbReference type="Gene3D" id="1.25.40.10">
    <property type="entry name" value="Tetratricopeptide repeat domain"/>
    <property type="match status" value="1"/>
</dbReference>
<dbReference type="InParanoid" id="A0A2V0PE94"/>
<evidence type="ECO:0000259" key="5">
    <source>
        <dbReference type="Pfam" id="PF23411"/>
    </source>
</evidence>
<comment type="caution">
    <text evidence="6">The sequence shown here is derived from an EMBL/GenBank/DDBJ whole genome shotgun (WGS) entry which is preliminary data.</text>
</comment>
<feature type="compositionally biased region" description="Low complexity" evidence="4">
    <location>
        <begin position="548"/>
        <end position="560"/>
    </location>
</feature>
<dbReference type="GO" id="GO:0034058">
    <property type="term" value="P:endosomal vesicle fusion"/>
    <property type="evidence" value="ECO:0007669"/>
    <property type="project" value="TreeGrafter"/>
</dbReference>
<dbReference type="GO" id="GO:0016236">
    <property type="term" value="P:macroautophagy"/>
    <property type="evidence" value="ECO:0007669"/>
    <property type="project" value="TreeGrafter"/>
</dbReference>
<feature type="compositionally biased region" description="Low complexity" evidence="4">
    <location>
        <begin position="504"/>
        <end position="514"/>
    </location>
</feature>
<dbReference type="Gene3D" id="2.130.10.10">
    <property type="entry name" value="YVTN repeat-like/Quinoprotein amine dehydrogenase"/>
    <property type="match status" value="1"/>
</dbReference>
<dbReference type="GO" id="GO:0009267">
    <property type="term" value="P:cellular response to starvation"/>
    <property type="evidence" value="ECO:0007669"/>
    <property type="project" value="TreeGrafter"/>
</dbReference>
<name>A0A2V0PE94_9CHLO</name>
<dbReference type="STRING" id="307507.A0A2V0PE94"/>
<dbReference type="OrthoDB" id="244107at2759"/>